<dbReference type="EMBL" id="JBBMFK010000003">
    <property type="protein sequence ID" value="MEQ2442316.1"/>
    <property type="molecule type" value="Genomic_DNA"/>
</dbReference>
<gene>
    <name evidence="1" type="ORF">WMO64_02405</name>
</gene>
<dbReference type="RefSeq" id="WP_349231001.1">
    <property type="nucleotide sequence ID" value="NZ_JBBMFK010000003.1"/>
</dbReference>
<dbReference type="InterPro" id="IPR001646">
    <property type="entry name" value="5peptide_repeat"/>
</dbReference>
<dbReference type="Pfam" id="PF00805">
    <property type="entry name" value="Pentapeptide"/>
    <property type="match status" value="1"/>
</dbReference>
<proteinExistence type="predicted"/>
<keyword evidence="2" id="KW-1185">Reference proteome</keyword>
<dbReference type="Gene3D" id="2.160.20.80">
    <property type="entry name" value="E3 ubiquitin-protein ligase SopA"/>
    <property type="match status" value="1"/>
</dbReference>
<accession>A0ABV1E782</accession>
<organism evidence="1 2">
    <name type="scientific">Pseudoflavonifractor intestinihominis</name>
    <dbReference type="NCBI Taxonomy" id="3133171"/>
    <lineage>
        <taxon>Bacteria</taxon>
        <taxon>Bacillati</taxon>
        <taxon>Bacillota</taxon>
        <taxon>Clostridia</taxon>
        <taxon>Eubacteriales</taxon>
        <taxon>Oscillospiraceae</taxon>
        <taxon>Pseudoflavonifractor</taxon>
    </lineage>
</organism>
<evidence type="ECO:0000313" key="1">
    <source>
        <dbReference type="EMBL" id="MEQ2442316.1"/>
    </source>
</evidence>
<dbReference type="Proteomes" id="UP001464378">
    <property type="component" value="Unassembled WGS sequence"/>
</dbReference>
<reference evidence="1 2" key="1">
    <citation type="submission" date="2024-03" db="EMBL/GenBank/DDBJ databases">
        <title>Human intestinal bacterial collection.</title>
        <authorList>
            <person name="Pauvert C."/>
            <person name="Hitch T.C.A."/>
            <person name="Clavel T."/>
        </authorList>
    </citation>
    <scope>NUCLEOTIDE SEQUENCE [LARGE SCALE GENOMIC DNA]</scope>
    <source>
        <strain evidence="1 2">CLA-AP-H29</strain>
    </source>
</reference>
<sequence length="277" mass="31349">MSDPENYPPSDRARTVRAVNNILQGASTRTTDDLLAELAEKGGDYYAGEIEGVKKDILAFQAQKLLIGQPYTKTSGRQYHYKLFERDGHPPLKVVNQRLFDWAAKGGFPPGFFENTYFDHVTIYCMPDYTHCLDSVFQECNFAVCRMVGTHFEDASLYSSEFHSCCLSGAIFSDSTLANTHFYDCVQHRGGFIRSRLRRCNTLDALMTGVTFAESTLDGCSFDRVQANRIRGLHTATITQSGATEEECRHNREAIYKALRPEDYPQGPDRRPPEPER</sequence>
<dbReference type="SUPFAM" id="SSF141571">
    <property type="entry name" value="Pentapeptide repeat-like"/>
    <property type="match status" value="1"/>
</dbReference>
<name>A0ABV1E782_9FIRM</name>
<comment type="caution">
    <text evidence="1">The sequence shown here is derived from an EMBL/GenBank/DDBJ whole genome shotgun (WGS) entry which is preliminary data.</text>
</comment>
<evidence type="ECO:0000313" key="2">
    <source>
        <dbReference type="Proteomes" id="UP001464378"/>
    </source>
</evidence>
<protein>
    <submittedName>
        <fullName evidence="1">Pentapeptide repeat-containing protein</fullName>
    </submittedName>
</protein>